<evidence type="ECO:0000256" key="1">
    <source>
        <dbReference type="ARBA" id="ARBA00004175"/>
    </source>
</evidence>
<dbReference type="GO" id="GO:0005829">
    <property type="term" value="C:cytosol"/>
    <property type="evidence" value="ECO:0007669"/>
    <property type="project" value="TreeGrafter"/>
</dbReference>
<dbReference type="Pfam" id="PF12796">
    <property type="entry name" value="Ank_2"/>
    <property type="match status" value="1"/>
</dbReference>
<sequence>MCSHVKSFYINGPYQLPSTNSTAFGGDDWQHRFGETAAEMWFLCHSERQKRQLGDPLGGEIGRQSRKVLNILLSHRDARDILNSLDHEGYSALHYAVFKNNKIAVRCLQKVGAQMDVIDGKSGRTPLIHAILNRNEELVTLLLECGACPDMSDYSGRTAFELALHASTKSIVQLLENRLFANDPVCNSISEGAKAPKRTTAGRAKRSSKSKKEETIRTNCN</sequence>
<evidence type="ECO:0000313" key="15">
    <source>
        <dbReference type="Proteomes" id="UP001054945"/>
    </source>
</evidence>
<dbReference type="PROSITE" id="PS50297">
    <property type="entry name" value="ANK_REP_REGION"/>
    <property type="match status" value="2"/>
</dbReference>
<dbReference type="SUPFAM" id="SSF48403">
    <property type="entry name" value="Ankyrin repeat"/>
    <property type="match status" value="1"/>
</dbReference>
<feature type="repeat" description="ANK" evidence="12">
    <location>
        <begin position="122"/>
        <end position="154"/>
    </location>
</feature>
<keyword evidence="9" id="KW-0638">Presynaptic neurotoxin</keyword>
<name>A0AAV4TKZ6_CAEEX</name>
<evidence type="ECO:0000256" key="9">
    <source>
        <dbReference type="ARBA" id="ARBA00023028"/>
    </source>
</evidence>
<dbReference type="GO" id="GO:0044218">
    <property type="term" value="C:other organism cell membrane"/>
    <property type="evidence" value="ECO:0007669"/>
    <property type="project" value="UniProtKB-KW"/>
</dbReference>
<dbReference type="PANTHER" id="PTHR46680:SF3">
    <property type="entry name" value="NF-KAPPA-B INHIBITOR CACTUS"/>
    <property type="match status" value="1"/>
</dbReference>
<keyword evidence="11" id="KW-1053">Target membrane</keyword>
<feature type="repeat" description="ANK" evidence="12">
    <location>
        <begin position="88"/>
        <end position="120"/>
    </location>
</feature>
<evidence type="ECO:0000256" key="4">
    <source>
        <dbReference type="ARBA" id="ARBA00022525"/>
    </source>
</evidence>
<comment type="subcellular location">
    <subcellularLocation>
        <location evidence="2">Secreted</location>
    </subcellularLocation>
    <subcellularLocation>
        <location evidence="1">Target cell membrane</location>
    </subcellularLocation>
</comment>
<evidence type="ECO:0000256" key="8">
    <source>
        <dbReference type="ARBA" id="ARBA00022737"/>
    </source>
</evidence>
<keyword evidence="3" id="KW-0268">Exocytosis</keyword>
<comment type="caution">
    <text evidence="14">The sequence shown here is derived from an EMBL/GenBank/DDBJ whole genome shotgun (WGS) entry which is preliminary data.</text>
</comment>
<dbReference type="Gene3D" id="1.25.40.20">
    <property type="entry name" value="Ankyrin repeat-containing domain"/>
    <property type="match status" value="1"/>
</dbReference>
<keyword evidence="4" id="KW-0964">Secreted</keyword>
<dbReference type="GO" id="GO:0090729">
    <property type="term" value="F:toxin activity"/>
    <property type="evidence" value="ECO:0007669"/>
    <property type="project" value="UniProtKB-KW"/>
</dbReference>
<keyword evidence="11" id="KW-0472">Membrane</keyword>
<dbReference type="GO" id="GO:0006887">
    <property type="term" value="P:exocytosis"/>
    <property type="evidence" value="ECO:0007669"/>
    <property type="project" value="UniProtKB-KW"/>
</dbReference>
<evidence type="ECO:0000256" key="12">
    <source>
        <dbReference type="PROSITE-ProRule" id="PRU00023"/>
    </source>
</evidence>
<feature type="compositionally biased region" description="Basic and acidic residues" evidence="13">
    <location>
        <begin position="210"/>
        <end position="221"/>
    </location>
</feature>
<evidence type="ECO:0000256" key="6">
    <source>
        <dbReference type="ARBA" id="ARBA00022656"/>
    </source>
</evidence>
<gene>
    <name evidence="14" type="primary">Bcl3</name>
    <name evidence="14" type="ORF">CEXT_630711</name>
</gene>
<dbReference type="GO" id="GO:0071356">
    <property type="term" value="P:cellular response to tumor necrosis factor"/>
    <property type="evidence" value="ECO:0007669"/>
    <property type="project" value="TreeGrafter"/>
</dbReference>
<dbReference type="GO" id="GO:0005576">
    <property type="term" value="C:extracellular region"/>
    <property type="evidence" value="ECO:0007669"/>
    <property type="project" value="UniProtKB-SubCell"/>
</dbReference>
<dbReference type="InterPro" id="IPR051070">
    <property type="entry name" value="NF-kappa-B_inhibitor"/>
</dbReference>
<reference evidence="14 15" key="1">
    <citation type="submission" date="2021-06" db="EMBL/GenBank/DDBJ databases">
        <title>Caerostris extrusa draft genome.</title>
        <authorList>
            <person name="Kono N."/>
            <person name="Arakawa K."/>
        </authorList>
    </citation>
    <scope>NUCLEOTIDE SEQUENCE [LARGE SCALE GENOMIC DNA]</scope>
</reference>
<dbReference type="SMART" id="SM00248">
    <property type="entry name" value="ANK"/>
    <property type="match status" value="3"/>
</dbReference>
<evidence type="ECO:0000313" key="14">
    <source>
        <dbReference type="EMBL" id="GIY46087.1"/>
    </source>
</evidence>
<dbReference type="EMBL" id="BPLR01011364">
    <property type="protein sequence ID" value="GIY46087.1"/>
    <property type="molecule type" value="Genomic_DNA"/>
</dbReference>
<organism evidence="14 15">
    <name type="scientific">Caerostris extrusa</name>
    <name type="common">Bark spider</name>
    <name type="synonym">Caerostris bankana</name>
    <dbReference type="NCBI Taxonomy" id="172846"/>
    <lineage>
        <taxon>Eukaryota</taxon>
        <taxon>Metazoa</taxon>
        <taxon>Ecdysozoa</taxon>
        <taxon>Arthropoda</taxon>
        <taxon>Chelicerata</taxon>
        <taxon>Arachnida</taxon>
        <taxon>Araneae</taxon>
        <taxon>Araneomorphae</taxon>
        <taxon>Entelegynae</taxon>
        <taxon>Araneoidea</taxon>
        <taxon>Araneidae</taxon>
        <taxon>Caerostris</taxon>
    </lineage>
</organism>
<dbReference type="InterPro" id="IPR002110">
    <property type="entry name" value="Ankyrin_rpt"/>
</dbReference>
<dbReference type="InterPro" id="IPR036770">
    <property type="entry name" value="Ankyrin_rpt-contain_sf"/>
</dbReference>
<dbReference type="GO" id="GO:0044231">
    <property type="term" value="C:host cell presynaptic membrane"/>
    <property type="evidence" value="ECO:0007669"/>
    <property type="project" value="UniProtKB-KW"/>
</dbReference>
<proteinExistence type="predicted"/>
<evidence type="ECO:0000256" key="3">
    <source>
        <dbReference type="ARBA" id="ARBA00022483"/>
    </source>
</evidence>
<evidence type="ECO:0000256" key="13">
    <source>
        <dbReference type="SAM" id="MobiDB-lite"/>
    </source>
</evidence>
<keyword evidence="15" id="KW-1185">Reference proteome</keyword>
<keyword evidence="6" id="KW-0800">Toxin</keyword>
<evidence type="ECO:0000256" key="10">
    <source>
        <dbReference type="ARBA" id="ARBA00023043"/>
    </source>
</evidence>
<keyword evidence="8" id="KW-0677">Repeat</keyword>
<dbReference type="PANTHER" id="PTHR46680">
    <property type="entry name" value="NF-KAPPA-B INHIBITOR ALPHA"/>
    <property type="match status" value="1"/>
</dbReference>
<dbReference type="Proteomes" id="UP001054945">
    <property type="component" value="Unassembled WGS sequence"/>
</dbReference>
<evidence type="ECO:0000256" key="2">
    <source>
        <dbReference type="ARBA" id="ARBA00004613"/>
    </source>
</evidence>
<evidence type="ECO:0000256" key="7">
    <source>
        <dbReference type="ARBA" id="ARBA00022699"/>
    </source>
</evidence>
<feature type="region of interest" description="Disordered" evidence="13">
    <location>
        <begin position="191"/>
        <end position="221"/>
    </location>
</feature>
<dbReference type="PROSITE" id="PS50088">
    <property type="entry name" value="ANK_REPEAT"/>
    <property type="match status" value="2"/>
</dbReference>
<evidence type="ECO:0000256" key="5">
    <source>
        <dbReference type="ARBA" id="ARBA00022537"/>
    </source>
</evidence>
<protein>
    <submittedName>
        <fullName evidence="14">B-cell lymphoma 3</fullName>
    </submittedName>
</protein>
<accession>A0AAV4TKZ6</accession>
<evidence type="ECO:0000256" key="11">
    <source>
        <dbReference type="ARBA" id="ARBA00023298"/>
    </source>
</evidence>
<keyword evidence="7" id="KW-0528">Neurotoxin</keyword>
<keyword evidence="10 12" id="KW-0040">ANK repeat</keyword>
<dbReference type="AlphaFoldDB" id="A0AAV4TKZ6"/>
<keyword evidence="5" id="KW-1052">Target cell membrane</keyword>
<dbReference type="GO" id="GO:0051059">
    <property type="term" value="F:NF-kappaB binding"/>
    <property type="evidence" value="ECO:0007669"/>
    <property type="project" value="TreeGrafter"/>
</dbReference>